<dbReference type="PANTHER" id="PTHR43194">
    <property type="entry name" value="HYDROLASE ALPHA/BETA FOLD FAMILY"/>
    <property type="match status" value="1"/>
</dbReference>
<keyword evidence="1" id="KW-1133">Transmembrane helix</keyword>
<sequence length="507" mass="52461">MRRWRLRLAAGFAALAALALALAMLARAENGVLRDEIFVGETPVTVSRPSAPAAVPAPAVVVAHGFSGSRQLMRAISTALAQAGYVVVSFDFLGHGRHPRPMAGDVTAVDGATAGILAQLGQVTAAARGLDGVDGRIALLGHSMAGDVIARLAVEQGRGVTATIAVSAFSPVVAADRPGNLLMIAGAWEGALADWALERTRAHAGSEAVFGVTYGAHAEHGARRAALAPGVEHIGVLYSPATVREAVAWLDAAFDRERASPPVSPRGPWILLMLGALVALAWPLAALLPPGPARAGAGLGGWRFWAVAAGPAIATPLLATAMDVRFLPVVVGDYLALHFALYGALTALGLWLAGAARPPRAAFARAALPALLVAAFALGALGPALDAHVSSFWPVEARLPIIAALLVGMSPWFLADEWLTRAPAAPRLAYAATKLLFLGSLAGAVALDLERLFFLIILTPALLIFFLVYGLFSGWAWRRTGEPWAGGLANAAVFAWAIGVTFPMVAG</sequence>
<keyword evidence="4" id="KW-0031">Aminopeptidase</keyword>
<feature type="transmembrane region" description="Helical" evidence="1">
    <location>
        <begin position="452"/>
        <end position="472"/>
    </location>
</feature>
<organism evidence="4 5">
    <name type="scientific">Rubrimonas cliftonensis</name>
    <dbReference type="NCBI Taxonomy" id="89524"/>
    <lineage>
        <taxon>Bacteria</taxon>
        <taxon>Pseudomonadati</taxon>
        <taxon>Pseudomonadota</taxon>
        <taxon>Alphaproteobacteria</taxon>
        <taxon>Rhodobacterales</taxon>
        <taxon>Paracoccaceae</taxon>
        <taxon>Rubrimonas</taxon>
    </lineage>
</organism>
<keyword evidence="1" id="KW-0472">Membrane</keyword>
<gene>
    <name evidence="4" type="ORF">SAMN05444370_10588</name>
</gene>
<evidence type="ECO:0000256" key="1">
    <source>
        <dbReference type="SAM" id="Phobius"/>
    </source>
</evidence>
<evidence type="ECO:0000313" key="5">
    <source>
        <dbReference type="Proteomes" id="UP000198703"/>
    </source>
</evidence>
<feature type="transmembrane region" description="Helical" evidence="1">
    <location>
        <begin position="427"/>
        <end position="446"/>
    </location>
</feature>
<accession>A0A1H4B9J6</accession>
<name>A0A1H4B9J6_9RHOB</name>
<dbReference type="InterPro" id="IPR022742">
    <property type="entry name" value="Hydrolase_4"/>
</dbReference>
<keyword evidence="1" id="KW-0812">Transmembrane</keyword>
<evidence type="ECO:0000256" key="2">
    <source>
        <dbReference type="SAM" id="SignalP"/>
    </source>
</evidence>
<dbReference type="Gene3D" id="3.40.50.1820">
    <property type="entry name" value="alpha/beta hydrolase"/>
    <property type="match status" value="1"/>
</dbReference>
<dbReference type="AlphaFoldDB" id="A0A1H4B9J6"/>
<keyword evidence="2" id="KW-0732">Signal</keyword>
<dbReference type="PANTHER" id="PTHR43194:SF2">
    <property type="entry name" value="PEROXISOMAL MEMBRANE PROTEIN LPX1"/>
    <property type="match status" value="1"/>
</dbReference>
<keyword evidence="5" id="KW-1185">Reference proteome</keyword>
<feature type="chain" id="PRO_5011771095" evidence="2">
    <location>
        <begin position="29"/>
        <end position="507"/>
    </location>
</feature>
<protein>
    <submittedName>
        <fullName evidence="4">Serine aminopeptidase, S33</fullName>
    </submittedName>
</protein>
<dbReference type="InterPro" id="IPR050228">
    <property type="entry name" value="Carboxylesterase_BioH"/>
</dbReference>
<dbReference type="RefSeq" id="WP_245731005.1">
    <property type="nucleotide sequence ID" value="NZ_FNQM01000005.1"/>
</dbReference>
<evidence type="ECO:0000313" key="4">
    <source>
        <dbReference type="EMBL" id="SEA44746.1"/>
    </source>
</evidence>
<feature type="transmembrane region" description="Helical" evidence="1">
    <location>
        <begin position="334"/>
        <end position="354"/>
    </location>
</feature>
<dbReference type="Pfam" id="PF12146">
    <property type="entry name" value="Hydrolase_4"/>
    <property type="match status" value="1"/>
</dbReference>
<dbReference type="Proteomes" id="UP000198703">
    <property type="component" value="Unassembled WGS sequence"/>
</dbReference>
<reference evidence="4 5" key="1">
    <citation type="submission" date="2016-10" db="EMBL/GenBank/DDBJ databases">
        <authorList>
            <person name="de Groot N.N."/>
        </authorList>
    </citation>
    <scope>NUCLEOTIDE SEQUENCE [LARGE SCALE GENOMIC DNA]</scope>
    <source>
        <strain evidence="4 5">DSM 15345</strain>
    </source>
</reference>
<proteinExistence type="predicted"/>
<feature type="domain" description="Serine aminopeptidase S33" evidence="3">
    <location>
        <begin position="56"/>
        <end position="171"/>
    </location>
</feature>
<keyword evidence="4" id="KW-0645">Protease</keyword>
<dbReference type="STRING" id="89524.SAMN05444370_10588"/>
<keyword evidence="4" id="KW-0378">Hydrolase</keyword>
<feature type="signal peptide" evidence="2">
    <location>
        <begin position="1"/>
        <end position="28"/>
    </location>
</feature>
<dbReference type="EMBL" id="FNQM01000005">
    <property type="protein sequence ID" value="SEA44746.1"/>
    <property type="molecule type" value="Genomic_DNA"/>
</dbReference>
<feature type="transmembrane region" description="Helical" evidence="1">
    <location>
        <begin position="397"/>
        <end position="415"/>
    </location>
</feature>
<feature type="transmembrane region" description="Helical" evidence="1">
    <location>
        <begin position="300"/>
        <end position="322"/>
    </location>
</feature>
<feature type="transmembrane region" description="Helical" evidence="1">
    <location>
        <begin position="484"/>
        <end position="506"/>
    </location>
</feature>
<feature type="transmembrane region" description="Helical" evidence="1">
    <location>
        <begin position="269"/>
        <end position="288"/>
    </location>
</feature>
<dbReference type="InterPro" id="IPR029058">
    <property type="entry name" value="AB_hydrolase_fold"/>
</dbReference>
<dbReference type="SUPFAM" id="SSF53474">
    <property type="entry name" value="alpha/beta-Hydrolases"/>
    <property type="match status" value="1"/>
</dbReference>
<feature type="transmembrane region" description="Helical" evidence="1">
    <location>
        <begin position="366"/>
        <end position="385"/>
    </location>
</feature>
<dbReference type="GO" id="GO:0004177">
    <property type="term" value="F:aminopeptidase activity"/>
    <property type="evidence" value="ECO:0007669"/>
    <property type="project" value="UniProtKB-KW"/>
</dbReference>
<evidence type="ECO:0000259" key="3">
    <source>
        <dbReference type="Pfam" id="PF12146"/>
    </source>
</evidence>